<dbReference type="Proteomes" id="UP000032247">
    <property type="component" value="Unassembled WGS sequence"/>
</dbReference>
<dbReference type="EMBL" id="JXBC01000013">
    <property type="protein sequence ID" value="KIU06189.1"/>
    <property type="molecule type" value="Genomic_DNA"/>
</dbReference>
<protein>
    <submittedName>
        <fullName evidence="1">Uncharacterized protein</fullName>
    </submittedName>
</protein>
<proteinExistence type="predicted"/>
<evidence type="ECO:0000313" key="1">
    <source>
        <dbReference type="EMBL" id="KIU06189.1"/>
    </source>
</evidence>
<comment type="caution">
    <text evidence="1">The sequence shown here is derived from an EMBL/GenBank/DDBJ whole genome shotgun (WGS) entry which is preliminary data.</text>
</comment>
<name>A0A0D1J1V1_BACIU</name>
<gene>
    <name evidence="1" type="ORF">SC09_contig4orf01246</name>
</gene>
<reference evidence="1 2" key="1">
    <citation type="submission" date="2014-12" db="EMBL/GenBank/DDBJ databases">
        <title>Comparative genome analysis of Bacillus coagulans HM-08, Clostridium butyricum HM-68, Bacillus subtilis HM-66 and Bacillus licheniformis BL-09.</title>
        <authorList>
            <person name="Zhang H."/>
        </authorList>
    </citation>
    <scope>NUCLEOTIDE SEQUENCE [LARGE SCALE GENOMIC DNA]</scope>
    <source>
        <strain evidence="1 2">HM-66</strain>
    </source>
</reference>
<accession>A0A0D1J1V1</accession>
<dbReference type="AlphaFoldDB" id="A0A0D1J1V1"/>
<sequence length="44" mass="4989">MSSSFRLLSLIVPQNAKMSALTERKGFSTIDKKSYEEEQHGKTN</sequence>
<organism evidence="1 2">
    <name type="scientific">Bacillus subtilis</name>
    <dbReference type="NCBI Taxonomy" id="1423"/>
    <lineage>
        <taxon>Bacteria</taxon>
        <taxon>Bacillati</taxon>
        <taxon>Bacillota</taxon>
        <taxon>Bacilli</taxon>
        <taxon>Bacillales</taxon>
        <taxon>Bacillaceae</taxon>
        <taxon>Bacillus</taxon>
    </lineage>
</organism>
<evidence type="ECO:0000313" key="2">
    <source>
        <dbReference type="Proteomes" id="UP000032247"/>
    </source>
</evidence>